<evidence type="ECO:0000259" key="8">
    <source>
        <dbReference type="Pfam" id="PF01593"/>
    </source>
</evidence>
<evidence type="ECO:0000256" key="7">
    <source>
        <dbReference type="RuleBase" id="RU362008"/>
    </source>
</evidence>
<dbReference type="PANTHER" id="PTHR42923:SF41">
    <property type="entry name" value="ZETA-CAROTENE DESATURASE, CHLOROPLASTIC_CHROMOPLASTIC"/>
    <property type="match status" value="1"/>
</dbReference>
<reference evidence="9 10" key="1">
    <citation type="submission" date="2024-04" db="EMBL/GenBank/DDBJ databases">
        <authorList>
            <person name="Fracassetti M."/>
        </authorList>
    </citation>
    <scope>NUCLEOTIDE SEQUENCE [LARGE SCALE GENOMIC DNA]</scope>
</reference>
<evidence type="ECO:0000256" key="6">
    <source>
        <dbReference type="ARBA" id="ARBA00023002"/>
    </source>
</evidence>
<evidence type="ECO:0000256" key="2">
    <source>
        <dbReference type="ARBA" id="ARBA00004900"/>
    </source>
</evidence>
<dbReference type="GO" id="GO:0009507">
    <property type="term" value="C:chloroplast"/>
    <property type="evidence" value="ECO:0007669"/>
    <property type="project" value="UniProtKB-SubCell"/>
</dbReference>
<comment type="pathway">
    <text evidence="2 7">Carotenoid biosynthesis; lycopene biosynthesis.</text>
</comment>
<dbReference type="PRINTS" id="PR00419">
    <property type="entry name" value="ADXRDTASE"/>
</dbReference>
<organism evidence="9 10">
    <name type="scientific">Linum trigynum</name>
    <dbReference type="NCBI Taxonomy" id="586398"/>
    <lineage>
        <taxon>Eukaryota</taxon>
        <taxon>Viridiplantae</taxon>
        <taxon>Streptophyta</taxon>
        <taxon>Embryophyta</taxon>
        <taxon>Tracheophyta</taxon>
        <taxon>Spermatophyta</taxon>
        <taxon>Magnoliopsida</taxon>
        <taxon>eudicotyledons</taxon>
        <taxon>Gunneridae</taxon>
        <taxon>Pentapetalae</taxon>
        <taxon>rosids</taxon>
        <taxon>fabids</taxon>
        <taxon>Malpighiales</taxon>
        <taxon>Linaceae</taxon>
        <taxon>Linum</taxon>
    </lineage>
</organism>
<dbReference type="GO" id="GO:0016117">
    <property type="term" value="P:carotenoid biosynthetic process"/>
    <property type="evidence" value="ECO:0007669"/>
    <property type="project" value="UniProtKB-KW"/>
</dbReference>
<dbReference type="GO" id="GO:0016719">
    <property type="term" value="F:9,9'-di-cis-zeta-carotene desaturase activity"/>
    <property type="evidence" value="ECO:0007669"/>
    <property type="project" value="UniProtKB-EC"/>
</dbReference>
<comment type="catalytic activity">
    <reaction evidence="1 7">
        <text>9,9'-di-cis-zeta-carotene + 2 a quinone = 7,7',9,9'-tetra-cis-lycopene + 2 a quinol</text>
        <dbReference type="Rhea" id="RHEA:30955"/>
        <dbReference type="ChEBI" id="CHEBI:24646"/>
        <dbReference type="ChEBI" id="CHEBI:48716"/>
        <dbReference type="ChEBI" id="CHEBI:62466"/>
        <dbReference type="ChEBI" id="CHEBI:132124"/>
        <dbReference type="EC" id="1.3.5.6"/>
    </reaction>
</comment>
<dbReference type="SUPFAM" id="SSF51905">
    <property type="entry name" value="FAD/NAD(P)-binding domain"/>
    <property type="match status" value="1"/>
</dbReference>
<gene>
    <name evidence="9" type="ORF">LTRI10_LOCUS4113</name>
</gene>
<comment type="function">
    <text evidence="7">Catalyzes the conversion of zeta-carotene to lycopene via the intermediary of neurosporene. It carries out two consecutive desaturations (introduction of double bonds) at positions C-7 and C-7'.</text>
</comment>
<protein>
    <recommendedName>
        <fullName evidence="7">Zeta-carotene desaturase</fullName>
        <ecNumber evidence="7">1.3.5.6</ecNumber>
    </recommendedName>
    <alternativeName>
        <fullName evidence="7">9,9'-di-cis-zeta-carotene desaturase</fullName>
    </alternativeName>
</protein>
<comment type="similarity">
    <text evidence="3 7">Belongs to the zeta carotene desaturase family.</text>
</comment>
<keyword evidence="7" id="KW-0150">Chloroplast</keyword>
<dbReference type="GO" id="GO:0016120">
    <property type="term" value="P:carotene biosynthetic process"/>
    <property type="evidence" value="ECO:0007669"/>
    <property type="project" value="TreeGrafter"/>
</dbReference>
<feature type="domain" description="Amine oxidase" evidence="8">
    <location>
        <begin position="90"/>
        <end position="552"/>
    </location>
</feature>
<sequence length="590" mass="64702">MAASSILFPANSVTGTRSWGKSGFLFSGRRRSVAQAVRKAPGSVSVRSALDSLEANVSDMSVNAPKGLFPPEPEHYRGPKLKVAIIGAGLAGMSTAVELLDQGHEVDIYDSRSFIGGKVGSFVDRKGNHIEMGLHVFFGCYNNLFRLMKKVGADKNLLVKDHTHTFVNKGGELGELDFRFPVGAPLHGINAFLTTNQLNTYDKARNAVALALSPVVRALVDPDGAMRDIRNLDSISFSDWFISKGGTRTSIQRMWDPVAYALGFIDCDNMSARCMLTIFSLFATKTEASLLRMLKGSPDVFLSGPIRKYIEDRGGRFHLRWGCRQVLYETSPDGGTYVTGLAVSRATNKETIKADAYVAACDVPGIKKLLPKEWRESKFFDNIYELVGVPVVTVQLRYNGWVTELQDLERSRQLRRAAGLDNLLYTPDADFSCFADLALTSPEDYYIEGQGSLLQCVLTPGDPYMPLTNDKIIERVKKQVLSLFPSSQGLEVTWSSVVKIGQSLYREGPGKDPFRPDQKTPVKNFFLAGSYTKQDYIDSMEGATLSGRQASAFICQAGEELVALKKTIAAIDESQGSSNSASVPDELSLV</sequence>
<dbReference type="FunFam" id="3.50.50.60:FF:000111">
    <property type="entry name" value="Zeta-carotene desaturase"/>
    <property type="match status" value="1"/>
</dbReference>
<comment type="subcellular location">
    <subcellularLocation>
        <location evidence="7">Plastid</location>
        <location evidence="7">Chloroplast</location>
    </subcellularLocation>
    <subcellularLocation>
        <location evidence="7">Plastid</location>
        <location evidence="7">Chromoplast</location>
    </subcellularLocation>
</comment>
<keyword evidence="7" id="KW-0934">Plastid</keyword>
<dbReference type="InterPro" id="IPR050464">
    <property type="entry name" value="Zeta_carotene_desat/Oxidored"/>
</dbReference>
<dbReference type="Gene3D" id="3.50.50.60">
    <property type="entry name" value="FAD/NAD(P)-binding domain"/>
    <property type="match status" value="1"/>
</dbReference>
<accession>A0AAV2CIY3</accession>
<dbReference type="InterPro" id="IPR002937">
    <property type="entry name" value="Amino_oxidase"/>
</dbReference>
<dbReference type="NCBIfam" id="TIGR02732">
    <property type="entry name" value="zeta_caro_desat"/>
    <property type="match status" value="1"/>
</dbReference>
<dbReference type="PANTHER" id="PTHR42923">
    <property type="entry name" value="PROTOPORPHYRINOGEN OXIDASE"/>
    <property type="match status" value="1"/>
</dbReference>
<keyword evidence="10" id="KW-1185">Reference proteome</keyword>
<evidence type="ECO:0000256" key="3">
    <source>
        <dbReference type="ARBA" id="ARBA00010192"/>
    </source>
</evidence>
<dbReference type="Pfam" id="PF01593">
    <property type="entry name" value="Amino_oxidase"/>
    <property type="match status" value="1"/>
</dbReference>
<dbReference type="AlphaFoldDB" id="A0AAV2CIY3"/>
<evidence type="ECO:0000313" key="9">
    <source>
        <dbReference type="EMBL" id="CAL1356407.1"/>
    </source>
</evidence>
<dbReference type="EMBL" id="OZ034813">
    <property type="protein sequence ID" value="CAL1356407.1"/>
    <property type="molecule type" value="Genomic_DNA"/>
</dbReference>
<dbReference type="GO" id="GO:0009509">
    <property type="term" value="C:chromoplast"/>
    <property type="evidence" value="ECO:0007669"/>
    <property type="project" value="UniProtKB-SubCell"/>
</dbReference>
<keyword evidence="4 7" id="KW-0125">Carotenoid biosynthesis</keyword>
<proteinExistence type="inferred from homology"/>
<dbReference type="EC" id="1.3.5.6" evidence="7"/>
<dbReference type="Proteomes" id="UP001497516">
    <property type="component" value="Chromosome 1"/>
</dbReference>
<evidence type="ECO:0000256" key="5">
    <source>
        <dbReference type="ARBA" id="ARBA00022904"/>
    </source>
</evidence>
<dbReference type="InterPro" id="IPR014103">
    <property type="entry name" value="Zeta_caro_desat"/>
</dbReference>
<evidence type="ECO:0000313" key="10">
    <source>
        <dbReference type="Proteomes" id="UP001497516"/>
    </source>
</evidence>
<keyword evidence="5 7" id="KW-0957">Chromoplast</keyword>
<evidence type="ECO:0000256" key="1">
    <source>
        <dbReference type="ARBA" id="ARBA00000914"/>
    </source>
</evidence>
<name>A0AAV2CIY3_9ROSI</name>
<keyword evidence="6 7" id="KW-0560">Oxidoreductase</keyword>
<dbReference type="InterPro" id="IPR036188">
    <property type="entry name" value="FAD/NAD-bd_sf"/>
</dbReference>
<evidence type="ECO:0000256" key="4">
    <source>
        <dbReference type="ARBA" id="ARBA00022746"/>
    </source>
</evidence>